<dbReference type="AlphaFoldDB" id="A0A8C4UEW6"/>
<dbReference type="InterPro" id="IPR013783">
    <property type="entry name" value="Ig-like_fold"/>
</dbReference>
<keyword evidence="4" id="KW-0677">Repeat</keyword>
<organism evidence="7 8">
    <name type="scientific">Falco tinnunculus</name>
    <name type="common">Common kestrel</name>
    <dbReference type="NCBI Taxonomy" id="100819"/>
    <lineage>
        <taxon>Eukaryota</taxon>
        <taxon>Metazoa</taxon>
        <taxon>Chordata</taxon>
        <taxon>Craniata</taxon>
        <taxon>Vertebrata</taxon>
        <taxon>Euteleostomi</taxon>
        <taxon>Archelosauria</taxon>
        <taxon>Archosauria</taxon>
        <taxon>Dinosauria</taxon>
        <taxon>Saurischia</taxon>
        <taxon>Theropoda</taxon>
        <taxon>Coelurosauria</taxon>
        <taxon>Aves</taxon>
        <taxon>Neognathae</taxon>
        <taxon>Neoaves</taxon>
        <taxon>Telluraves</taxon>
        <taxon>Australaves</taxon>
        <taxon>Falconiformes</taxon>
        <taxon>Falconidae</taxon>
        <taxon>Falco</taxon>
    </lineage>
</organism>
<feature type="domain" description="Ig-like" evidence="6">
    <location>
        <begin position="101"/>
        <end position="185"/>
    </location>
</feature>
<dbReference type="Ensembl" id="ENSFTIT00000011999.1">
    <property type="protein sequence ID" value="ENSFTIP00000011503.1"/>
    <property type="gene ID" value="ENSFTIG00000007433.1"/>
</dbReference>
<dbReference type="SUPFAM" id="SSF48726">
    <property type="entry name" value="Immunoglobulin"/>
    <property type="match status" value="2"/>
</dbReference>
<dbReference type="PANTHER" id="PTHR47633">
    <property type="entry name" value="IMMUNOGLOBULIN"/>
    <property type="match status" value="1"/>
</dbReference>
<evidence type="ECO:0000313" key="7">
    <source>
        <dbReference type="Ensembl" id="ENSFTIP00000011503.1"/>
    </source>
</evidence>
<dbReference type="GO" id="GO:0005737">
    <property type="term" value="C:cytoplasm"/>
    <property type="evidence" value="ECO:0007669"/>
    <property type="project" value="UniProtKB-SubCell"/>
</dbReference>
<keyword evidence="5" id="KW-0393">Immunoglobulin domain</keyword>
<dbReference type="Pfam" id="PF07679">
    <property type="entry name" value="I-set"/>
    <property type="match status" value="2"/>
</dbReference>
<evidence type="ECO:0000256" key="2">
    <source>
        <dbReference type="ARBA" id="ARBA00006692"/>
    </source>
</evidence>
<dbReference type="CDD" id="cd00096">
    <property type="entry name" value="Ig"/>
    <property type="match status" value="1"/>
</dbReference>
<evidence type="ECO:0000256" key="3">
    <source>
        <dbReference type="ARBA" id="ARBA00022490"/>
    </source>
</evidence>
<evidence type="ECO:0000256" key="4">
    <source>
        <dbReference type="ARBA" id="ARBA00022737"/>
    </source>
</evidence>
<name>A0A8C4UEW6_FALTI</name>
<accession>A0A8C4UEW6</accession>
<evidence type="ECO:0000256" key="5">
    <source>
        <dbReference type="ARBA" id="ARBA00023319"/>
    </source>
</evidence>
<dbReference type="InterPro" id="IPR003598">
    <property type="entry name" value="Ig_sub2"/>
</dbReference>
<comment type="subcellular location">
    <subcellularLocation>
        <location evidence="1">Cytoplasm</location>
    </subcellularLocation>
</comment>
<dbReference type="Gene3D" id="2.60.40.10">
    <property type="entry name" value="Immunoglobulins"/>
    <property type="match status" value="2"/>
</dbReference>
<reference evidence="7" key="2">
    <citation type="submission" date="2025-09" db="UniProtKB">
        <authorList>
            <consortium name="Ensembl"/>
        </authorList>
    </citation>
    <scope>IDENTIFICATION</scope>
</reference>
<dbReference type="GO" id="GO:0004672">
    <property type="term" value="F:protein kinase activity"/>
    <property type="evidence" value="ECO:0007669"/>
    <property type="project" value="TreeGrafter"/>
</dbReference>
<dbReference type="Proteomes" id="UP000694562">
    <property type="component" value="Unplaced"/>
</dbReference>
<protein>
    <recommendedName>
        <fullName evidence="6">Ig-like domain-containing protein</fullName>
    </recommendedName>
</protein>
<evidence type="ECO:0000313" key="8">
    <source>
        <dbReference type="Proteomes" id="UP000694562"/>
    </source>
</evidence>
<feature type="domain" description="Ig-like" evidence="6">
    <location>
        <begin position="1"/>
        <end position="88"/>
    </location>
</feature>
<dbReference type="FunFam" id="2.60.40.10:FF:000147">
    <property type="entry name" value="Myosin light chain kinase"/>
    <property type="match status" value="1"/>
</dbReference>
<evidence type="ECO:0000256" key="1">
    <source>
        <dbReference type="ARBA" id="ARBA00004496"/>
    </source>
</evidence>
<evidence type="ECO:0000259" key="6">
    <source>
        <dbReference type="PROSITE" id="PS50835"/>
    </source>
</evidence>
<dbReference type="InterPro" id="IPR036179">
    <property type="entry name" value="Ig-like_dom_sf"/>
</dbReference>
<keyword evidence="8" id="KW-1185">Reference proteome</keyword>
<dbReference type="PROSITE" id="PS50835">
    <property type="entry name" value="IG_LIKE"/>
    <property type="match status" value="2"/>
</dbReference>
<dbReference type="InterPro" id="IPR007110">
    <property type="entry name" value="Ig-like_dom"/>
</dbReference>
<dbReference type="InterPro" id="IPR013098">
    <property type="entry name" value="Ig_I-set"/>
</dbReference>
<dbReference type="SMART" id="SM00408">
    <property type="entry name" value="IGc2"/>
    <property type="match status" value="2"/>
</dbReference>
<dbReference type="SMART" id="SM00409">
    <property type="entry name" value="IG"/>
    <property type="match status" value="2"/>
</dbReference>
<dbReference type="PANTHER" id="PTHR47633:SF4">
    <property type="entry name" value="MYOPALLADIN ISOFORM X1"/>
    <property type="match status" value="1"/>
</dbReference>
<reference evidence="7" key="1">
    <citation type="submission" date="2025-08" db="UniProtKB">
        <authorList>
            <consortium name="Ensembl"/>
        </authorList>
    </citation>
    <scope>IDENTIFICATION</scope>
</reference>
<comment type="similarity">
    <text evidence="2">Belongs to the protein kinase superfamily. CAMK Ser/Thr protein kinase family.</text>
</comment>
<sequence length="215" mass="24125">MKINLFPDVTTKLGEAAQLTCQIVGRPLPDIKWYRFGKELVQSRKYKMSSDGRNHTLTVITDEQEDEGLYTCMATNDVGEIETSDKTAPAEKVKLPAASPPKIKQHLKAEALGDTVKLSCAVESSVLSVREVAWYKDGKKLKENHHFKLHYAADGTYELKIHDLVESDKGEYTCERKATGNVDLSILTSSYFFCINLYNTHRGAHRCCFTSIDAC</sequence>
<proteinExistence type="inferred from homology"/>
<keyword evidence="3" id="KW-0963">Cytoplasm</keyword>
<dbReference type="InterPro" id="IPR003599">
    <property type="entry name" value="Ig_sub"/>
</dbReference>